<evidence type="ECO:0000256" key="8">
    <source>
        <dbReference type="ARBA" id="ARBA00022989"/>
    </source>
</evidence>
<keyword evidence="9 12" id="KW-0333">Golgi apparatus</keyword>
<evidence type="ECO:0000313" key="16">
    <source>
        <dbReference type="Proteomes" id="UP001152562"/>
    </source>
</evidence>
<dbReference type="InterPro" id="IPR031481">
    <property type="entry name" value="Glyco_tran_10_N"/>
</dbReference>
<dbReference type="AlphaFoldDB" id="A0A9P0T8R5"/>
<keyword evidence="5 12" id="KW-0808">Transferase</keyword>
<evidence type="ECO:0000256" key="10">
    <source>
        <dbReference type="ARBA" id="ARBA00023136"/>
    </source>
</evidence>
<evidence type="ECO:0000256" key="9">
    <source>
        <dbReference type="ARBA" id="ARBA00023034"/>
    </source>
</evidence>
<evidence type="ECO:0000256" key="1">
    <source>
        <dbReference type="ARBA" id="ARBA00004447"/>
    </source>
</evidence>
<keyword evidence="7" id="KW-0735">Signal-anchor</keyword>
<proteinExistence type="inferred from homology"/>
<dbReference type="InterPro" id="IPR001503">
    <property type="entry name" value="Glyco_trans_10"/>
</dbReference>
<comment type="caution">
    <text evidence="15">The sequence shown here is derived from an EMBL/GenBank/DDBJ whole genome shotgun (WGS) entry which is preliminary data.</text>
</comment>
<accession>A0A9P0T8R5</accession>
<dbReference type="PANTHER" id="PTHR48438">
    <property type="entry name" value="ALPHA-(1,3)-FUCOSYLTRANSFERASE C-RELATED"/>
    <property type="match status" value="1"/>
</dbReference>
<dbReference type="EMBL" id="CALOZG010000004">
    <property type="protein sequence ID" value="CAH4023257.1"/>
    <property type="molecule type" value="Genomic_DNA"/>
</dbReference>
<evidence type="ECO:0000256" key="5">
    <source>
        <dbReference type="ARBA" id="ARBA00022679"/>
    </source>
</evidence>
<dbReference type="InterPro" id="IPR055270">
    <property type="entry name" value="Glyco_tran_10_C"/>
</dbReference>
<dbReference type="Pfam" id="PF00852">
    <property type="entry name" value="Glyco_transf_10"/>
    <property type="match status" value="1"/>
</dbReference>
<evidence type="ECO:0000256" key="2">
    <source>
        <dbReference type="ARBA" id="ARBA00004922"/>
    </source>
</evidence>
<dbReference type="Gene3D" id="3.40.50.11660">
    <property type="entry name" value="Glycosyl transferase family 10, C-terminal domain"/>
    <property type="match status" value="1"/>
</dbReference>
<keyword evidence="16" id="KW-1185">Reference proteome</keyword>
<comment type="pathway">
    <text evidence="2">Protein modification; protein glycosylation.</text>
</comment>
<evidence type="ECO:0000259" key="14">
    <source>
        <dbReference type="Pfam" id="PF17039"/>
    </source>
</evidence>
<evidence type="ECO:0000256" key="3">
    <source>
        <dbReference type="ARBA" id="ARBA00008919"/>
    </source>
</evidence>
<comment type="similarity">
    <text evidence="3 12">Belongs to the glycosyltransferase 10 family.</text>
</comment>
<evidence type="ECO:0000259" key="13">
    <source>
        <dbReference type="Pfam" id="PF00852"/>
    </source>
</evidence>
<sequence>MIAFNLPELDEIDIPEKRSPHQKYAFFSMESPQYNPVCIDMYDDFFNWTFTYKLNSDFRLWFFDIYNINETKIGPPVNIWPTFDPIDDDIKMMLDGKTKIAAWFVSNCNTRSGREKIAQQLDKELKNRYGWSIDIYGHCGKFACPRRYAEICNKKIEEQYFFYLAFENSFADDYVTEKVLLAVNNYAVPIVFGGANYSRFLPPDSYLNIRELGVSEVARLMHKAYIHREFYYDYFKWTNYLYYRHISRRSQVCKICSLLNDKVAMRTTTMYPDFRNWWNNEGWDNECPFTQEFFN</sequence>
<reference evidence="15" key="1">
    <citation type="submission" date="2022-05" db="EMBL/GenBank/DDBJ databases">
        <authorList>
            <person name="Okamura Y."/>
        </authorList>
    </citation>
    <scope>NUCLEOTIDE SEQUENCE</scope>
</reference>
<organism evidence="15 16">
    <name type="scientific">Pieris brassicae</name>
    <name type="common">White butterfly</name>
    <name type="synonym">Large white butterfly</name>
    <dbReference type="NCBI Taxonomy" id="7116"/>
    <lineage>
        <taxon>Eukaryota</taxon>
        <taxon>Metazoa</taxon>
        <taxon>Ecdysozoa</taxon>
        <taxon>Arthropoda</taxon>
        <taxon>Hexapoda</taxon>
        <taxon>Insecta</taxon>
        <taxon>Pterygota</taxon>
        <taxon>Neoptera</taxon>
        <taxon>Endopterygota</taxon>
        <taxon>Lepidoptera</taxon>
        <taxon>Glossata</taxon>
        <taxon>Ditrysia</taxon>
        <taxon>Papilionoidea</taxon>
        <taxon>Pieridae</taxon>
        <taxon>Pierinae</taxon>
        <taxon>Pieris</taxon>
    </lineage>
</organism>
<dbReference type="GO" id="GO:0008417">
    <property type="term" value="F:fucosyltransferase activity"/>
    <property type="evidence" value="ECO:0007669"/>
    <property type="project" value="InterPro"/>
</dbReference>
<dbReference type="InterPro" id="IPR038577">
    <property type="entry name" value="GT10-like_C_sf"/>
</dbReference>
<keyword evidence="10" id="KW-0472">Membrane</keyword>
<keyword evidence="11" id="KW-0325">Glycoprotein</keyword>
<gene>
    <name evidence="15" type="ORF">PIBRA_LOCUS4158</name>
</gene>
<protein>
    <recommendedName>
        <fullName evidence="12">Fucosyltransferase</fullName>
        <ecNumber evidence="12">2.4.1.-</ecNumber>
    </recommendedName>
</protein>
<keyword evidence="4 12" id="KW-0328">Glycosyltransferase</keyword>
<comment type="subcellular location">
    <subcellularLocation>
        <location evidence="1 12">Golgi apparatus</location>
        <location evidence="1 12">Golgi stack membrane</location>
        <topology evidence="1 12">Single-pass type II membrane protein</topology>
    </subcellularLocation>
</comment>
<evidence type="ECO:0000256" key="12">
    <source>
        <dbReference type="RuleBase" id="RU003832"/>
    </source>
</evidence>
<feature type="domain" description="Fucosyltransferase C-terminal" evidence="13">
    <location>
        <begin position="95"/>
        <end position="277"/>
    </location>
</feature>
<dbReference type="Pfam" id="PF17039">
    <property type="entry name" value="Glyco_tran_10_N"/>
    <property type="match status" value="1"/>
</dbReference>
<dbReference type="EC" id="2.4.1.-" evidence="12"/>
<evidence type="ECO:0000256" key="11">
    <source>
        <dbReference type="ARBA" id="ARBA00023180"/>
    </source>
</evidence>
<evidence type="ECO:0000256" key="4">
    <source>
        <dbReference type="ARBA" id="ARBA00022676"/>
    </source>
</evidence>
<feature type="domain" description="Fucosyltransferase N-terminal" evidence="14">
    <location>
        <begin position="9"/>
        <end position="59"/>
    </location>
</feature>
<keyword evidence="8" id="KW-1133">Transmembrane helix</keyword>
<dbReference type="Proteomes" id="UP001152562">
    <property type="component" value="Unassembled WGS sequence"/>
</dbReference>
<name>A0A9P0T8R5_PIEBR</name>
<evidence type="ECO:0000256" key="7">
    <source>
        <dbReference type="ARBA" id="ARBA00022968"/>
    </source>
</evidence>
<keyword evidence="6 12" id="KW-0812">Transmembrane</keyword>
<dbReference type="GO" id="GO:0032580">
    <property type="term" value="C:Golgi cisterna membrane"/>
    <property type="evidence" value="ECO:0007669"/>
    <property type="project" value="UniProtKB-SubCell"/>
</dbReference>
<evidence type="ECO:0000256" key="6">
    <source>
        <dbReference type="ARBA" id="ARBA00022692"/>
    </source>
</evidence>
<dbReference type="PANTHER" id="PTHR48438:SF1">
    <property type="entry name" value="ALPHA-(1,3)-FUCOSYLTRANSFERASE C-RELATED"/>
    <property type="match status" value="1"/>
</dbReference>
<dbReference type="SUPFAM" id="SSF53756">
    <property type="entry name" value="UDP-Glycosyltransferase/glycogen phosphorylase"/>
    <property type="match status" value="1"/>
</dbReference>
<evidence type="ECO:0000313" key="15">
    <source>
        <dbReference type="EMBL" id="CAH4023257.1"/>
    </source>
</evidence>